<keyword evidence="2" id="KW-1185">Reference proteome</keyword>
<organism evidence="1 2">
    <name type="scientific">Pneumocystis oryctolagi</name>
    <dbReference type="NCBI Taxonomy" id="42067"/>
    <lineage>
        <taxon>Eukaryota</taxon>
        <taxon>Fungi</taxon>
        <taxon>Dikarya</taxon>
        <taxon>Ascomycota</taxon>
        <taxon>Taphrinomycotina</taxon>
        <taxon>Pneumocystomycetes</taxon>
        <taxon>Pneumocystaceae</taxon>
        <taxon>Pneumocystis</taxon>
    </lineage>
</organism>
<protein>
    <submittedName>
        <fullName evidence="1">Uncharacterized protein</fullName>
    </submittedName>
</protein>
<name>A0ACB7CHJ6_9ASCO</name>
<dbReference type="EMBL" id="JABTEG010000001">
    <property type="protein sequence ID" value="KAG4306342.1"/>
    <property type="molecule type" value="Genomic_DNA"/>
</dbReference>
<proteinExistence type="predicted"/>
<evidence type="ECO:0000313" key="2">
    <source>
        <dbReference type="Proteomes" id="UP000768646"/>
    </source>
</evidence>
<evidence type="ECO:0000313" key="1">
    <source>
        <dbReference type="EMBL" id="KAG4306342.1"/>
    </source>
</evidence>
<gene>
    <name evidence="1" type="ORF">PORY_000330</name>
</gene>
<sequence>MKKMLFARNTFHQVIQTMQTMQTCKYSSKFKPNTFFRKTLPIHLESQELNSRHVLEKALKPHKTNELLIKCTEFDASGGVKVVSGEFKKTDLCSKHGLLPRDLRKIDTGIQSLVPSILVRKNSILINLLHIRALLKADAVLLFNVYGSTDTHTQSVFMYDLEGKLRQGSKAMGGLPYEFRALEAILISVSTALDAEMKFLSSLVKEVLLQLEEDINRERIKNLLVYSKKVSAFAQKATLIRNALNEILDQDEDLAAMYLTEKQQGKTRPLNQHDEIELLLESYLKQTDEIVQSVNNLVSNIKNTEEIVNIILDANRNSLMLMELKVSILTMAISSGAIVAGLLGMNLRNFMEHMPYAFLGTSSLVFIIAAIVGTLGLRKIKKIQRLTLWGKEHTFVKR</sequence>
<dbReference type="Proteomes" id="UP000768646">
    <property type="component" value="Unassembled WGS sequence"/>
</dbReference>
<reference evidence="1 2" key="1">
    <citation type="journal article" date="2021" name="Commun. Biol.">
        <title>Genomic insights into the host specific adaptation of the Pneumocystis genus.</title>
        <authorList>
            <person name="Cisse O.H."/>
            <person name="Ma L."/>
            <person name="Dekker J.P."/>
            <person name="Khil P.P."/>
            <person name="Youn J.-H."/>
            <person name="Brenchley J.M."/>
            <person name="Blair R."/>
            <person name="Pahar B."/>
            <person name="Chabe M."/>
            <person name="Van Rompay K.K.A."/>
            <person name="Keesler R."/>
            <person name="Sukura A."/>
            <person name="Hirsch V."/>
            <person name="Kutty G."/>
            <person name="Liu Y."/>
            <person name="Peng L."/>
            <person name="Chen J."/>
            <person name="Song J."/>
            <person name="Weissenbacher-Lang C."/>
            <person name="Xu J."/>
            <person name="Upham N.S."/>
            <person name="Stajich J.E."/>
            <person name="Cuomo C.A."/>
            <person name="Cushion M.T."/>
            <person name="Kovacs J.A."/>
        </authorList>
    </citation>
    <scope>NUCLEOTIDE SEQUENCE [LARGE SCALE GENOMIC DNA]</scope>
    <source>
        <strain evidence="1 2">RABM</strain>
    </source>
</reference>
<comment type="caution">
    <text evidence="1">The sequence shown here is derived from an EMBL/GenBank/DDBJ whole genome shotgun (WGS) entry which is preliminary data.</text>
</comment>
<accession>A0ACB7CHJ6</accession>